<evidence type="ECO:0000256" key="1">
    <source>
        <dbReference type="ARBA" id="ARBA00022598"/>
    </source>
</evidence>
<feature type="domain" description="BPL/LPL catalytic" evidence="2">
    <location>
        <begin position="16"/>
        <end position="188"/>
    </location>
</feature>
<dbReference type="Proteomes" id="UP001065174">
    <property type="component" value="Chromosome"/>
</dbReference>
<dbReference type="Pfam" id="PF03099">
    <property type="entry name" value="BPL_LplA_LipB"/>
    <property type="match status" value="1"/>
</dbReference>
<keyword evidence="1 3" id="KW-0436">Ligase</keyword>
<proteinExistence type="predicted"/>
<organism evidence="3 4">
    <name type="scientific">Reichenbachiella agarivorans</name>
    <dbReference type="NCBI Taxonomy" id="2979464"/>
    <lineage>
        <taxon>Bacteria</taxon>
        <taxon>Pseudomonadati</taxon>
        <taxon>Bacteroidota</taxon>
        <taxon>Cytophagia</taxon>
        <taxon>Cytophagales</taxon>
        <taxon>Reichenbachiellaceae</taxon>
        <taxon>Reichenbachiella</taxon>
    </lineage>
</organism>
<sequence length="250" mass="28305">MHKFFAKTHFLGKKVLFLPQCHSTNEIAMSLVNNGHAPEGITIITADQTRGKGQRGNVWESEAGKNLTFSFVIKPTFLALSVQFDLHIVVSLAIYQALTPYLGHDLKIKWPNDIYYGKDKIGGILIENTVRGTAIENSIVGIGLNINQQHFQTIHANSMKNLCQRDLDIDQIAEEILIRVEKNYLQLKTGNHRLKKQYEQALYQINQLHTYQDKAAVFTGTITGISESGKLIIESQNKTLEYNFKEVTFL</sequence>
<dbReference type="PROSITE" id="PS51733">
    <property type="entry name" value="BPL_LPL_CATALYTIC"/>
    <property type="match status" value="1"/>
</dbReference>
<dbReference type="PANTHER" id="PTHR12835">
    <property type="entry name" value="BIOTIN PROTEIN LIGASE"/>
    <property type="match status" value="1"/>
</dbReference>
<gene>
    <name evidence="3" type="ORF">N6H18_02885</name>
</gene>
<dbReference type="InterPro" id="IPR045864">
    <property type="entry name" value="aa-tRNA-synth_II/BPL/LPL"/>
</dbReference>
<dbReference type="SUPFAM" id="SSF55681">
    <property type="entry name" value="Class II aaRS and biotin synthetases"/>
    <property type="match status" value="1"/>
</dbReference>
<keyword evidence="4" id="KW-1185">Reference proteome</keyword>
<dbReference type="NCBIfam" id="TIGR00121">
    <property type="entry name" value="birA_ligase"/>
    <property type="match status" value="1"/>
</dbReference>
<dbReference type="CDD" id="cd16442">
    <property type="entry name" value="BPL"/>
    <property type="match status" value="1"/>
</dbReference>
<dbReference type="InterPro" id="IPR004408">
    <property type="entry name" value="Biotin_CoA_COase_ligase"/>
</dbReference>
<dbReference type="EMBL" id="CP106679">
    <property type="protein sequence ID" value="UXP32901.1"/>
    <property type="molecule type" value="Genomic_DNA"/>
</dbReference>
<reference evidence="3" key="1">
    <citation type="submission" date="2022-09" db="EMBL/GenBank/DDBJ databases">
        <title>Comparative genomics and taxonomic characterization of three novel marine species of genus Reichenbachiella exhibiting antioxidant and polysaccharide degradation activities.</title>
        <authorList>
            <person name="Muhammad N."/>
            <person name="Lee Y.-J."/>
            <person name="Ko J."/>
            <person name="Kim S.-G."/>
        </authorList>
    </citation>
    <scope>NUCLEOTIDE SEQUENCE</scope>
    <source>
        <strain evidence="3">BKB1-1</strain>
    </source>
</reference>
<accession>A0ABY6CQY4</accession>
<evidence type="ECO:0000313" key="4">
    <source>
        <dbReference type="Proteomes" id="UP001065174"/>
    </source>
</evidence>
<evidence type="ECO:0000259" key="2">
    <source>
        <dbReference type="PROSITE" id="PS51733"/>
    </source>
</evidence>
<evidence type="ECO:0000313" key="3">
    <source>
        <dbReference type="EMBL" id="UXP32901.1"/>
    </source>
</evidence>
<dbReference type="RefSeq" id="WP_262310333.1">
    <property type="nucleotide sequence ID" value="NZ_CP106679.1"/>
</dbReference>
<dbReference type="InterPro" id="IPR004143">
    <property type="entry name" value="BPL_LPL_catalytic"/>
</dbReference>
<protein>
    <submittedName>
        <fullName evidence="3">Biotin--[acetyl-CoA-carboxylase] ligase</fullName>
        <ecNumber evidence="3">6.3.4.15</ecNumber>
    </submittedName>
</protein>
<dbReference type="GO" id="GO:0004077">
    <property type="term" value="F:biotin--[biotin carboxyl-carrier protein] ligase activity"/>
    <property type="evidence" value="ECO:0007669"/>
    <property type="project" value="UniProtKB-EC"/>
</dbReference>
<name>A0ABY6CQY4_9BACT</name>
<dbReference type="EC" id="6.3.4.15" evidence="3"/>
<dbReference type="Gene3D" id="3.30.930.10">
    <property type="entry name" value="Bira Bifunctional Protein, Domain 2"/>
    <property type="match status" value="1"/>
</dbReference>
<dbReference type="PANTHER" id="PTHR12835:SF5">
    <property type="entry name" value="BIOTIN--PROTEIN LIGASE"/>
    <property type="match status" value="1"/>
</dbReference>